<dbReference type="Pfam" id="PF14291">
    <property type="entry name" value="DUF4371"/>
    <property type="match status" value="1"/>
</dbReference>
<dbReference type="Pfam" id="PF05485">
    <property type="entry name" value="THAP"/>
    <property type="match status" value="1"/>
</dbReference>
<reference evidence="8" key="2">
    <citation type="submission" date="2025-08" db="UniProtKB">
        <authorList>
            <consortium name="Ensembl"/>
        </authorList>
    </citation>
    <scope>IDENTIFICATION</scope>
</reference>
<evidence type="ECO:0000313" key="9">
    <source>
        <dbReference type="Proteomes" id="UP000694558"/>
    </source>
</evidence>
<keyword evidence="2 5" id="KW-0863">Zinc-finger</keyword>
<keyword evidence="1" id="KW-0479">Metal-binding</keyword>
<evidence type="ECO:0000256" key="2">
    <source>
        <dbReference type="ARBA" id="ARBA00022771"/>
    </source>
</evidence>
<feature type="domain" description="THAP-type" evidence="7">
    <location>
        <begin position="1"/>
        <end position="85"/>
    </location>
</feature>
<keyword evidence="4 5" id="KW-0238">DNA-binding</keyword>
<proteinExistence type="predicted"/>
<evidence type="ECO:0000259" key="7">
    <source>
        <dbReference type="PROSITE" id="PS50950"/>
    </source>
</evidence>
<dbReference type="InterPro" id="IPR006612">
    <property type="entry name" value="THAP_Znf"/>
</dbReference>
<dbReference type="SMART" id="SM00692">
    <property type="entry name" value="DM3"/>
    <property type="match status" value="1"/>
</dbReference>
<evidence type="ECO:0000256" key="1">
    <source>
        <dbReference type="ARBA" id="ARBA00022723"/>
    </source>
</evidence>
<feature type="region of interest" description="Disordered" evidence="6">
    <location>
        <begin position="87"/>
        <end position="132"/>
    </location>
</feature>
<dbReference type="GO" id="GO:0003677">
    <property type="term" value="F:DNA binding"/>
    <property type="evidence" value="ECO:0007669"/>
    <property type="project" value="UniProtKB-UniRule"/>
</dbReference>
<evidence type="ECO:0000256" key="6">
    <source>
        <dbReference type="SAM" id="MobiDB-lite"/>
    </source>
</evidence>
<dbReference type="PANTHER" id="PTHR46289">
    <property type="entry name" value="52 KDA REPRESSOR OF THE INHIBITOR OF THE PROTEIN KINASE-LIKE PROTEIN-RELATED"/>
    <property type="match status" value="1"/>
</dbReference>
<accession>A0A8D3DBB2</accession>
<keyword evidence="3" id="KW-0862">Zinc</keyword>
<reference evidence="8" key="1">
    <citation type="submission" date="2023-05" db="EMBL/GenBank/DDBJ databases">
        <title>High-quality long-read genome of Scophthalmus maximus.</title>
        <authorList>
            <person name="Lien S."/>
            <person name="Martinez P."/>
        </authorList>
    </citation>
    <scope>NUCLEOTIDE SEQUENCE [LARGE SCALE GENOMIC DNA]</scope>
</reference>
<dbReference type="SUPFAM" id="SSF57716">
    <property type="entry name" value="Glucocorticoid receptor-like (DNA-binding domain)"/>
    <property type="match status" value="1"/>
</dbReference>
<dbReference type="InterPro" id="IPR025398">
    <property type="entry name" value="DUF4371"/>
</dbReference>
<dbReference type="GO" id="GO:0008270">
    <property type="term" value="F:zinc ion binding"/>
    <property type="evidence" value="ECO:0007669"/>
    <property type="project" value="UniProtKB-KW"/>
</dbReference>
<sequence length="722" mass="82200">MCSMFLINMNVKPKISLDFCTVFDLTTPPRSKEWVEKCQRKDLADKSPDQLYRYYRLCGKHFETSLIDCDAQSTVLKEDAIPTIFDVASQPQNGQEKRNKETTKVDETESRGRKRIKKSQADTAKEDVQTVSEEEEYREHLNSLFEVLVLLGEQSIPPAGPGDMKQDGLGSSTFQALLEYRMNCGDEVLKKRYDTNKECCSSAQLGQLIEVCEKCIRSKLVEEVKLNGFFSLLTDDLVKISTEWYLPVFVRFVDQSNCQVERFFGFLGFEGDGDALAEKLLSEMTDKWGLDMEQCRGQAHSYSGTHFSKIKAFSAKLIEKYPMAVLALRSTCTLNVSLANGMALSGVRLVMSTFKKIETFFSQSHLLQLELEHAIMIFYPEKEEKANELKEICRTSWTRRNDAFEVAVDILEALLLCVDSVHDNEDMRWNDQVAHNALEISKGLADFEFVMALVVLKNAMTLTRAFGTNMQGKEPDVHFAATSLKAVLHSLKEVSDNIDVYHEFWNDEAVNLAAAMEIPVKLPRSFLRKHQSESGTIQPDSYYKNHLSVPVVNHIIKEINELFIEDHVKALRCLSLIPAIIEQHKSTEPEEESVQVFKNDIPNAGTLSAELHCWWVKWSKKAKGETSPSDLRETLLLADVKFFPNMLAVLRLIGILPTLALEDSCNLAYKRFKIYMANTPDQFRSKSLSLLNMNYDVGYDLDSMVEVYMNTYPDRGEVVCDK</sequence>
<dbReference type="SMART" id="SM00980">
    <property type="entry name" value="THAP"/>
    <property type="match status" value="1"/>
</dbReference>
<dbReference type="PANTHER" id="PTHR46289:SF13">
    <property type="entry name" value="52 KDA REPRESSOR OF THE INHIBITOR OF THE PROTEIN KINASE-RELATED"/>
    <property type="match status" value="1"/>
</dbReference>
<dbReference type="GeneTree" id="ENSGT00530000063516"/>
<dbReference type="PROSITE" id="PS50950">
    <property type="entry name" value="ZF_THAP"/>
    <property type="match status" value="1"/>
</dbReference>
<evidence type="ECO:0000256" key="4">
    <source>
        <dbReference type="ARBA" id="ARBA00023125"/>
    </source>
</evidence>
<evidence type="ECO:0000313" key="8">
    <source>
        <dbReference type="Ensembl" id="ENSSMAP00000056821.1"/>
    </source>
</evidence>
<feature type="compositionally biased region" description="Basic and acidic residues" evidence="6">
    <location>
        <begin position="119"/>
        <end position="128"/>
    </location>
</feature>
<evidence type="ECO:0000256" key="5">
    <source>
        <dbReference type="PROSITE-ProRule" id="PRU00309"/>
    </source>
</evidence>
<dbReference type="InterPro" id="IPR052958">
    <property type="entry name" value="IFN-induced_PKR_regulator"/>
</dbReference>
<dbReference type="Proteomes" id="UP000694558">
    <property type="component" value="Chromosome 4"/>
</dbReference>
<gene>
    <name evidence="8" type="primary">THAP12</name>
</gene>
<evidence type="ECO:0000256" key="3">
    <source>
        <dbReference type="ARBA" id="ARBA00022833"/>
    </source>
</evidence>
<organism evidence="8 9">
    <name type="scientific">Scophthalmus maximus</name>
    <name type="common">Turbot</name>
    <name type="synonym">Psetta maxima</name>
    <dbReference type="NCBI Taxonomy" id="52904"/>
    <lineage>
        <taxon>Eukaryota</taxon>
        <taxon>Metazoa</taxon>
        <taxon>Chordata</taxon>
        <taxon>Craniata</taxon>
        <taxon>Vertebrata</taxon>
        <taxon>Euteleostomi</taxon>
        <taxon>Actinopterygii</taxon>
        <taxon>Neopterygii</taxon>
        <taxon>Teleostei</taxon>
        <taxon>Neoteleostei</taxon>
        <taxon>Acanthomorphata</taxon>
        <taxon>Carangaria</taxon>
        <taxon>Pleuronectiformes</taxon>
        <taxon>Pleuronectoidei</taxon>
        <taxon>Scophthalmidae</taxon>
        <taxon>Scophthalmus</taxon>
    </lineage>
</organism>
<name>A0A8D3DBB2_SCOMX</name>
<protein>
    <submittedName>
        <fullName evidence="8">THAP domain containing 12a</fullName>
    </submittedName>
</protein>
<dbReference type="Ensembl" id="ENSSMAT00000069431.1">
    <property type="protein sequence ID" value="ENSSMAP00000056821.1"/>
    <property type="gene ID" value="ENSSMAG00000001665.2"/>
</dbReference>
<dbReference type="AlphaFoldDB" id="A0A8D3DBB2"/>
<feature type="compositionally biased region" description="Basic and acidic residues" evidence="6">
    <location>
        <begin position="95"/>
        <end position="111"/>
    </location>
</feature>